<comment type="caution">
    <text evidence="2">The sequence shown here is derived from an EMBL/GenBank/DDBJ whole genome shotgun (WGS) entry which is preliminary data.</text>
</comment>
<protein>
    <submittedName>
        <fullName evidence="2">Uncharacterized protein</fullName>
    </submittedName>
</protein>
<sequence length="209" mass="22119">MPNPQQNHGGSDVESGDVVEDPDAGADFGHLVPAMSVGWETPPSFNLDPNTGSGGETTAEVADSGPIMFDAATVRATENTLLAQGRNVVNNYEALRAKVDAAVHSQFWAMAEPDPVISSGQYTGSQTPGSTGWSPSIEETNDNDARIIAEIGEEFARHINPAMQKALTLQSNSLELLGNFIAMINHAGQSYARVDRASRFPEPPGPVTS</sequence>
<evidence type="ECO:0000313" key="2">
    <source>
        <dbReference type="EMBL" id="MEV5244690.1"/>
    </source>
</evidence>
<evidence type="ECO:0000313" key="3">
    <source>
        <dbReference type="Proteomes" id="UP001552527"/>
    </source>
</evidence>
<gene>
    <name evidence="2" type="ORF">AB0K95_05335</name>
</gene>
<keyword evidence="3" id="KW-1185">Reference proteome</keyword>
<evidence type="ECO:0000256" key="1">
    <source>
        <dbReference type="SAM" id="MobiDB-lite"/>
    </source>
</evidence>
<proteinExistence type="predicted"/>
<feature type="region of interest" description="Disordered" evidence="1">
    <location>
        <begin position="1"/>
        <end position="58"/>
    </location>
</feature>
<dbReference type="EMBL" id="JBFATE010000002">
    <property type="protein sequence ID" value="MEV5244690.1"/>
    <property type="molecule type" value="Genomic_DNA"/>
</dbReference>
<name>A0ABV3J955_9ACTN</name>
<reference evidence="2 3" key="1">
    <citation type="submission" date="2024-06" db="EMBL/GenBank/DDBJ databases">
        <title>The Natural Products Discovery Center: Release of the First 8490 Sequenced Strains for Exploring Actinobacteria Biosynthetic Diversity.</title>
        <authorList>
            <person name="Kalkreuter E."/>
            <person name="Kautsar S.A."/>
            <person name="Yang D."/>
            <person name="Bader C.D."/>
            <person name="Teijaro C.N."/>
            <person name="Fluegel L."/>
            <person name="Davis C.M."/>
            <person name="Simpson J.R."/>
            <person name="Lauterbach L."/>
            <person name="Steele A.D."/>
            <person name="Gui C."/>
            <person name="Meng S."/>
            <person name="Li G."/>
            <person name="Viehrig K."/>
            <person name="Ye F."/>
            <person name="Su P."/>
            <person name="Kiefer A.F."/>
            <person name="Nichols A."/>
            <person name="Cepeda A.J."/>
            <person name="Yan W."/>
            <person name="Fan B."/>
            <person name="Jiang Y."/>
            <person name="Adhikari A."/>
            <person name="Zheng C.-J."/>
            <person name="Schuster L."/>
            <person name="Cowan T.M."/>
            <person name="Smanski M.J."/>
            <person name="Chevrette M.G."/>
            <person name="De Carvalho L.P.S."/>
            <person name="Shen B."/>
        </authorList>
    </citation>
    <scope>NUCLEOTIDE SEQUENCE [LARGE SCALE GENOMIC DNA]</scope>
    <source>
        <strain evidence="2 3">NPDC052768</strain>
    </source>
</reference>
<accession>A0ABV3J955</accession>
<dbReference type="RefSeq" id="WP_364018845.1">
    <property type="nucleotide sequence ID" value="NZ_JBFATD010000002.1"/>
</dbReference>
<organism evidence="2 3">
    <name type="scientific">Streptomyces werraensis</name>
    <dbReference type="NCBI Taxonomy" id="68284"/>
    <lineage>
        <taxon>Bacteria</taxon>
        <taxon>Bacillati</taxon>
        <taxon>Actinomycetota</taxon>
        <taxon>Actinomycetes</taxon>
        <taxon>Kitasatosporales</taxon>
        <taxon>Streptomycetaceae</taxon>
        <taxon>Streptomyces</taxon>
    </lineage>
</organism>
<feature type="compositionally biased region" description="Acidic residues" evidence="1">
    <location>
        <begin position="14"/>
        <end position="24"/>
    </location>
</feature>
<dbReference type="Proteomes" id="UP001552527">
    <property type="component" value="Unassembled WGS sequence"/>
</dbReference>